<evidence type="ECO:0008006" key="4">
    <source>
        <dbReference type="Google" id="ProtNLM"/>
    </source>
</evidence>
<protein>
    <recommendedName>
        <fullName evidence="4">Apple domain-containing protein</fullName>
    </recommendedName>
</protein>
<dbReference type="AlphaFoldDB" id="A0A6G1HQ83"/>
<gene>
    <name evidence="2" type="ORF">EJ06DRAFT_121730</name>
</gene>
<evidence type="ECO:0000313" key="3">
    <source>
        <dbReference type="Proteomes" id="UP000799640"/>
    </source>
</evidence>
<accession>A0A6G1HQ83</accession>
<proteinExistence type="predicted"/>
<dbReference type="Proteomes" id="UP000799640">
    <property type="component" value="Unassembled WGS sequence"/>
</dbReference>
<evidence type="ECO:0000313" key="2">
    <source>
        <dbReference type="EMBL" id="KAF2398061.1"/>
    </source>
</evidence>
<name>A0A6G1HQ83_9PEZI</name>
<dbReference type="EMBL" id="ML996701">
    <property type="protein sequence ID" value="KAF2398061.1"/>
    <property type="molecule type" value="Genomic_DNA"/>
</dbReference>
<sequence>MKPLFIALCWLISIFSTNAWVSDIRPAFPGPPPPNTVCSGCCFNNNGTDGCCQLVQGYEICRLSYFMGGGFTTYGKECAPACRKCMEASCADSEACSFEAFSKRGCIDSAGTGTVIDDPFGDIPTFQFSTTLLHHRRFLDGGISALRTSIRTPKLSRADELPARFESAFLETSRQQRFLHFISQATTITVL</sequence>
<feature type="signal peptide" evidence="1">
    <location>
        <begin position="1"/>
        <end position="19"/>
    </location>
</feature>
<reference evidence="2" key="1">
    <citation type="journal article" date="2020" name="Stud. Mycol.">
        <title>101 Dothideomycetes genomes: a test case for predicting lifestyles and emergence of pathogens.</title>
        <authorList>
            <person name="Haridas S."/>
            <person name="Albert R."/>
            <person name="Binder M."/>
            <person name="Bloem J."/>
            <person name="Labutti K."/>
            <person name="Salamov A."/>
            <person name="Andreopoulos B."/>
            <person name="Baker S."/>
            <person name="Barry K."/>
            <person name="Bills G."/>
            <person name="Bluhm B."/>
            <person name="Cannon C."/>
            <person name="Castanera R."/>
            <person name="Culley D."/>
            <person name="Daum C."/>
            <person name="Ezra D."/>
            <person name="Gonzalez J."/>
            <person name="Henrissat B."/>
            <person name="Kuo A."/>
            <person name="Liang C."/>
            <person name="Lipzen A."/>
            <person name="Lutzoni F."/>
            <person name="Magnuson J."/>
            <person name="Mondo S."/>
            <person name="Nolan M."/>
            <person name="Ohm R."/>
            <person name="Pangilinan J."/>
            <person name="Park H.-J."/>
            <person name="Ramirez L."/>
            <person name="Alfaro M."/>
            <person name="Sun H."/>
            <person name="Tritt A."/>
            <person name="Yoshinaga Y."/>
            <person name="Zwiers L.-H."/>
            <person name="Turgeon B."/>
            <person name="Goodwin S."/>
            <person name="Spatafora J."/>
            <person name="Crous P."/>
            <person name="Grigoriev I."/>
        </authorList>
    </citation>
    <scope>NUCLEOTIDE SEQUENCE</scope>
    <source>
        <strain evidence="2">CBS 262.69</strain>
    </source>
</reference>
<keyword evidence="3" id="KW-1185">Reference proteome</keyword>
<feature type="chain" id="PRO_5026162713" description="Apple domain-containing protein" evidence="1">
    <location>
        <begin position="20"/>
        <end position="191"/>
    </location>
</feature>
<organism evidence="2 3">
    <name type="scientific">Trichodelitschia bisporula</name>
    <dbReference type="NCBI Taxonomy" id="703511"/>
    <lineage>
        <taxon>Eukaryota</taxon>
        <taxon>Fungi</taxon>
        <taxon>Dikarya</taxon>
        <taxon>Ascomycota</taxon>
        <taxon>Pezizomycotina</taxon>
        <taxon>Dothideomycetes</taxon>
        <taxon>Dothideomycetes incertae sedis</taxon>
        <taxon>Phaeotrichales</taxon>
        <taxon>Phaeotrichaceae</taxon>
        <taxon>Trichodelitschia</taxon>
    </lineage>
</organism>
<evidence type="ECO:0000256" key="1">
    <source>
        <dbReference type="SAM" id="SignalP"/>
    </source>
</evidence>
<keyword evidence="1" id="KW-0732">Signal</keyword>